<name>A0ABY7DE66_MYAAR</name>
<dbReference type="EMBL" id="CP111013">
    <property type="protein sequence ID" value="WAQ95956.1"/>
    <property type="molecule type" value="Genomic_DNA"/>
</dbReference>
<protein>
    <submittedName>
        <fullName evidence="3">CAD99-like protein</fullName>
    </submittedName>
</protein>
<sequence>PPGNDIFRIQDSGLGAVDLFRALDYESLYEAGKTQFLLEILARDNNADANLQKTSTQTLTVNVEDSDDLSPTFYYPNCRQVQGLANSCVVATYSASITSGNTGALSVVPLIDGTETTPYPIQAFDLDRLNAQINFVIEK</sequence>
<accession>A0ABY7DE66</accession>
<dbReference type="PROSITE" id="PS50268">
    <property type="entry name" value="CADHERIN_2"/>
    <property type="match status" value="1"/>
</dbReference>
<keyword evidence="4" id="KW-1185">Reference proteome</keyword>
<proteinExistence type="predicted"/>
<feature type="non-terminal residue" evidence="3">
    <location>
        <position position="139"/>
    </location>
</feature>
<dbReference type="InterPro" id="IPR002126">
    <property type="entry name" value="Cadherin-like_dom"/>
</dbReference>
<dbReference type="InterPro" id="IPR015919">
    <property type="entry name" value="Cadherin-like_sf"/>
</dbReference>
<evidence type="ECO:0000313" key="4">
    <source>
        <dbReference type="Proteomes" id="UP001164746"/>
    </source>
</evidence>
<evidence type="ECO:0000256" key="1">
    <source>
        <dbReference type="PROSITE-ProRule" id="PRU00043"/>
    </source>
</evidence>
<evidence type="ECO:0000259" key="2">
    <source>
        <dbReference type="PROSITE" id="PS50268"/>
    </source>
</evidence>
<reference evidence="3" key="1">
    <citation type="submission" date="2022-11" db="EMBL/GenBank/DDBJ databases">
        <title>Centuries of genome instability and evolution in soft-shell clam transmissible cancer (bioRxiv).</title>
        <authorList>
            <person name="Hart S.F.M."/>
            <person name="Yonemitsu M.A."/>
            <person name="Giersch R.M."/>
            <person name="Beal B.F."/>
            <person name="Arriagada G."/>
            <person name="Davis B.W."/>
            <person name="Ostrander E.A."/>
            <person name="Goff S.P."/>
            <person name="Metzger M.J."/>
        </authorList>
    </citation>
    <scope>NUCLEOTIDE SEQUENCE</scope>
    <source>
        <strain evidence="3">MELC-2E11</strain>
        <tissue evidence="3">Siphon/mantle</tissue>
    </source>
</reference>
<organism evidence="3 4">
    <name type="scientific">Mya arenaria</name>
    <name type="common">Soft-shell clam</name>
    <dbReference type="NCBI Taxonomy" id="6604"/>
    <lineage>
        <taxon>Eukaryota</taxon>
        <taxon>Metazoa</taxon>
        <taxon>Spiralia</taxon>
        <taxon>Lophotrochozoa</taxon>
        <taxon>Mollusca</taxon>
        <taxon>Bivalvia</taxon>
        <taxon>Autobranchia</taxon>
        <taxon>Heteroconchia</taxon>
        <taxon>Euheterodonta</taxon>
        <taxon>Imparidentia</taxon>
        <taxon>Neoheterodontei</taxon>
        <taxon>Myida</taxon>
        <taxon>Myoidea</taxon>
        <taxon>Myidae</taxon>
        <taxon>Mya</taxon>
    </lineage>
</organism>
<dbReference type="Gene3D" id="2.60.40.60">
    <property type="entry name" value="Cadherins"/>
    <property type="match status" value="1"/>
</dbReference>
<gene>
    <name evidence="3" type="ORF">MAR_028646</name>
</gene>
<feature type="non-terminal residue" evidence="3">
    <location>
        <position position="1"/>
    </location>
</feature>
<evidence type="ECO:0000313" key="3">
    <source>
        <dbReference type="EMBL" id="WAQ95956.1"/>
    </source>
</evidence>
<feature type="domain" description="Cadherin" evidence="2">
    <location>
        <begin position="7"/>
        <end position="73"/>
    </location>
</feature>
<keyword evidence="1" id="KW-0106">Calcium</keyword>
<dbReference type="Proteomes" id="UP001164746">
    <property type="component" value="Chromosome 2"/>
</dbReference>
<dbReference type="SUPFAM" id="SSF49313">
    <property type="entry name" value="Cadherin-like"/>
    <property type="match status" value="1"/>
</dbReference>